<sequence length="437" mass="46819">MTKTTAATAPVLGTRALNRATLDRQLLLRRSPLTAEAAVGHLLGLQAQNVKPPYYALAARLDGFTPEDLSGPMADRRVVRIVTMRSTIHTHTADDCRTLRPLVQPARDRELTNFRKGLEGVDLERLAALARELVEAEPRTMKQLREALQAEWPDVDPQALGIAARCKLPLVQVTPRGLWGRSGQVALTTAEHWLGRGPADSSATPTATASTAASPTAASPTPTAVTATAPMPAATVPTTPTSAATVPTAPMPAPTVPTAPAPGTPSAEAAPSPDATVLRYLAAFGPASVKDMQTWAGLTRLRDAFERLRPQLVTFRDENGVELFDLPDAARPDAETPAPPRFLPEFDNLLLSHADRTRVVPPEYWGRSWVGNQAHCTFLVDGFLAGVWKLGEGAVVVEPFGGLTRAQRADVVDEGARMLDTMHPGTSYDIRFGTVMP</sequence>
<organism evidence="2 3">
    <name type="scientific">Streptomyces coacervatus</name>
    <dbReference type="NCBI Taxonomy" id="647381"/>
    <lineage>
        <taxon>Bacteria</taxon>
        <taxon>Bacillati</taxon>
        <taxon>Actinomycetota</taxon>
        <taxon>Actinomycetes</taxon>
        <taxon>Kitasatosporales</taxon>
        <taxon>Streptomycetaceae</taxon>
        <taxon>Streptomyces</taxon>
    </lineage>
</organism>
<dbReference type="EMBL" id="BAABDE010000003">
    <property type="protein sequence ID" value="GAA3774202.1"/>
    <property type="molecule type" value="Genomic_DNA"/>
</dbReference>
<dbReference type="InterPro" id="IPR009351">
    <property type="entry name" value="AlkZ-like"/>
</dbReference>
<evidence type="ECO:0008006" key="4">
    <source>
        <dbReference type="Google" id="ProtNLM"/>
    </source>
</evidence>
<dbReference type="PANTHER" id="PTHR38479:SF2">
    <property type="entry name" value="WINGED HELIX DNA-BINDING DOMAIN-CONTAINING PROTEIN"/>
    <property type="match status" value="1"/>
</dbReference>
<reference evidence="3" key="1">
    <citation type="journal article" date="2019" name="Int. J. Syst. Evol. Microbiol.">
        <title>The Global Catalogue of Microorganisms (GCM) 10K type strain sequencing project: providing services to taxonomists for standard genome sequencing and annotation.</title>
        <authorList>
            <consortium name="The Broad Institute Genomics Platform"/>
            <consortium name="The Broad Institute Genome Sequencing Center for Infectious Disease"/>
            <person name="Wu L."/>
            <person name="Ma J."/>
        </authorList>
    </citation>
    <scope>NUCLEOTIDE SEQUENCE [LARGE SCALE GENOMIC DNA]</scope>
    <source>
        <strain evidence="3">JCM 17138</strain>
    </source>
</reference>
<feature type="compositionally biased region" description="Pro residues" evidence="1">
    <location>
        <begin position="249"/>
        <end position="263"/>
    </location>
</feature>
<feature type="compositionally biased region" description="Low complexity" evidence="1">
    <location>
        <begin position="201"/>
        <end position="248"/>
    </location>
</feature>
<name>A0ABP7GZ62_9ACTN</name>
<comment type="caution">
    <text evidence="2">The sequence shown here is derived from an EMBL/GenBank/DDBJ whole genome shotgun (WGS) entry which is preliminary data.</text>
</comment>
<dbReference type="Pfam" id="PF06224">
    <property type="entry name" value="AlkZ-like"/>
    <property type="match status" value="1"/>
</dbReference>
<feature type="region of interest" description="Disordered" evidence="1">
    <location>
        <begin position="196"/>
        <end position="271"/>
    </location>
</feature>
<dbReference type="Proteomes" id="UP001501009">
    <property type="component" value="Unassembled WGS sequence"/>
</dbReference>
<evidence type="ECO:0000256" key="1">
    <source>
        <dbReference type="SAM" id="MobiDB-lite"/>
    </source>
</evidence>
<evidence type="ECO:0000313" key="3">
    <source>
        <dbReference type="Proteomes" id="UP001501009"/>
    </source>
</evidence>
<proteinExistence type="predicted"/>
<keyword evidence="3" id="KW-1185">Reference proteome</keyword>
<accession>A0ABP7GZ62</accession>
<evidence type="ECO:0000313" key="2">
    <source>
        <dbReference type="EMBL" id="GAA3774202.1"/>
    </source>
</evidence>
<gene>
    <name evidence="2" type="ORF">GCM10022403_006500</name>
</gene>
<dbReference type="PANTHER" id="PTHR38479">
    <property type="entry name" value="LMO0824 PROTEIN"/>
    <property type="match status" value="1"/>
</dbReference>
<protein>
    <recommendedName>
        <fullName evidence="4">Winged helix DNA-binding domain-containing protein</fullName>
    </recommendedName>
</protein>
<dbReference type="RefSeq" id="WP_275781342.1">
    <property type="nucleotide sequence ID" value="NZ_BAABDE010000003.1"/>
</dbReference>